<dbReference type="AlphaFoldDB" id="A0A1M5IEJ6"/>
<dbReference type="RefSeq" id="WP_079565425.1">
    <property type="nucleotide sequence ID" value="NZ_LT670818.1"/>
</dbReference>
<keyword evidence="3 6" id="KW-0378">Hydrolase</keyword>
<dbReference type="OrthoDB" id="9801445at2"/>
<evidence type="ECO:0000256" key="4">
    <source>
        <dbReference type="ARBA" id="ARBA00022833"/>
    </source>
</evidence>
<dbReference type="GO" id="GO:0009231">
    <property type="term" value="P:riboflavin biosynthetic process"/>
    <property type="evidence" value="ECO:0007669"/>
    <property type="project" value="TreeGrafter"/>
</dbReference>
<sequence>MTSLLPPRDWTDIHWPGISETTPERWIAVLPLAATEQHGPHLPVGTDIMIAQAYLARVREVLPDTIPATFLPLQPVGISTEHIDYPGTLTLPTEVALKSWMALGESVARAGVKKLVMVTSHGGNSAAMTLVAQDLRAQHGILAVTTGWFRFGAPDGLFSPEELRHGIHGGAWETSIMLARHPEAVRKDKIADFRPTSIAMEQEYRWLSAHRPVPFAWQTQDLHASGAVGDAAIASAETGEILLDHGAHAFCELLADVDKFDVKRLSDDPHQPSK</sequence>
<dbReference type="GO" id="GO:0016811">
    <property type="term" value="F:hydrolase activity, acting on carbon-nitrogen (but not peptide) bonds, in linear amides"/>
    <property type="evidence" value="ECO:0007669"/>
    <property type="project" value="TreeGrafter"/>
</dbReference>
<dbReference type="Proteomes" id="UP000190675">
    <property type="component" value="Chromosome I"/>
</dbReference>
<dbReference type="GO" id="GO:0046872">
    <property type="term" value="F:metal ion binding"/>
    <property type="evidence" value="ECO:0007669"/>
    <property type="project" value="UniProtKB-KW"/>
</dbReference>
<evidence type="ECO:0000256" key="2">
    <source>
        <dbReference type="ARBA" id="ARBA00022723"/>
    </source>
</evidence>
<protein>
    <submittedName>
        <fullName evidence="6">Creatinine amidohydrolase</fullName>
    </submittedName>
</protein>
<name>A0A1M5IEJ6_9BRAD</name>
<keyword evidence="4" id="KW-0862">Zinc</keyword>
<comment type="cofactor">
    <cofactor evidence="1">
        <name>Zn(2+)</name>
        <dbReference type="ChEBI" id="CHEBI:29105"/>
    </cofactor>
</comment>
<comment type="similarity">
    <text evidence="5">Belongs to the creatininase superfamily.</text>
</comment>
<evidence type="ECO:0000256" key="5">
    <source>
        <dbReference type="ARBA" id="ARBA00024029"/>
    </source>
</evidence>
<proteinExistence type="inferred from homology"/>
<reference evidence="6 7" key="1">
    <citation type="submission" date="2016-11" db="EMBL/GenBank/DDBJ databases">
        <authorList>
            <person name="Jaros S."/>
            <person name="Januszkiewicz K."/>
            <person name="Wedrychowicz H."/>
        </authorList>
    </citation>
    <scope>NUCLEOTIDE SEQUENCE [LARGE SCALE GENOMIC DNA]</scope>
    <source>
        <strain evidence="6 7">GAS242</strain>
    </source>
</reference>
<keyword evidence="2" id="KW-0479">Metal-binding</keyword>
<gene>
    <name evidence="6" type="ORF">SAMN05444169_1517</name>
</gene>
<evidence type="ECO:0000313" key="7">
    <source>
        <dbReference type="Proteomes" id="UP000190675"/>
    </source>
</evidence>
<dbReference type="PANTHER" id="PTHR35005:SF1">
    <property type="entry name" value="2-AMINO-5-FORMYLAMINO-6-RIBOSYLAMINOPYRIMIDIN-4(3H)-ONE 5'-MONOPHOSPHATE DEFORMYLASE"/>
    <property type="match status" value="1"/>
</dbReference>
<dbReference type="SUPFAM" id="SSF102215">
    <property type="entry name" value="Creatininase"/>
    <property type="match status" value="1"/>
</dbReference>
<dbReference type="Pfam" id="PF02633">
    <property type="entry name" value="Creatininase"/>
    <property type="match status" value="1"/>
</dbReference>
<dbReference type="InterPro" id="IPR024087">
    <property type="entry name" value="Creatininase-like_sf"/>
</dbReference>
<evidence type="ECO:0000256" key="1">
    <source>
        <dbReference type="ARBA" id="ARBA00001947"/>
    </source>
</evidence>
<accession>A0A1M5IEJ6</accession>
<dbReference type="EMBL" id="LT670818">
    <property type="protein sequence ID" value="SHG26774.1"/>
    <property type="molecule type" value="Genomic_DNA"/>
</dbReference>
<evidence type="ECO:0000313" key="6">
    <source>
        <dbReference type="EMBL" id="SHG26774.1"/>
    </source>
</evidence>
<dbReference type="InterPro" id="IPR003785">
    <property type="entry name" value="Creatininase/forma_Hydrolase"/>
</dbReference>
<organism evidence="6 7">
    <name type="scientific">Bradyrhizobium erythrophlei</name>
    <dbReference type="NCBI Taxonomy" id="1437360"/>
    <lineage>
        <taxon>Bacteria</taxon>
        <taxon>Pseudomonadati</taxon>
        <taxon>Pseudomonadota</taxon>
        <taxon>Alphaproteobacteria</taxon>
        <taxon>Hyphomicrobiales</taxon>
        <taxon>Nitrobacteraceae</taxon>
        <taxon>Bradyrhizobium</taxon>
    </lineage>
</organism>
<dbReference type="PANTHER" id="PTHR35005">
    <property type="entry name" value="3-DEHYDRO-SCYLLO-INOSOSE HYDROLASE"/>
    <property type="match status" value="1"/>
</dbReference>
<evidence type="ECO:0000256" key="3">
    <source>
        <dbReference type="ARBA" id="ARBA00022801"/>
    </source>
</evidence>
<dbReference type="Gene3D" id="3.40.50.10310">
    <property type="entry name" value="Creatininase"/>
    <property type="match status" value="1"/>
</dbReference>